<dbReference type="EMBL" id="CP001634">
    <property type="protein sequence ID" value="ACR80715.1"/>
    <property type="molecule type" value="Genomic_DNA"/>
</dbReference>
<dbReference type="RefSeq" id="WP_015869356.1">
    <property type="nucleotide sequence ID" value="NC_012785.1"/>
</dbReference>
<dbReference type="HOGENOM" id="CLU_760486_0_0_0"/>
<gene>
    <name evidence="1" type="ordered locus">Kole_2037</name>
</gene>
<keyword evidence="2" id="KW-1185">Reference proteome</keyword>
<name>C5CHN9_KOSOT</name>
<dbReference type="STRING" id="521045.Kole_2037"/>
<dbReference type="eggNOG" id="ENOG5032XB5">
    <property type="taxonomic scope" value="Bacteria"/>
</dbReference>
<dbReference type="AlphaFoldDB" id="C5CHN9"/>
<protein>
    <submittedName>
        <fullName evidence="1">Uncharacterized protein</fullName>
    </submittedName>
</protein>
<reference evidence="1 2" key="1">
    <citation type="submission" date="2009-06" db="EMBL/GenBank/DDBJ databases">
        <title>Complete sequence of Thermotogales bacterium TBF 19.5.1.</title>
        <authorList>
            <consortium name="US DOE Joint Genome Institute"/>
            <person name="Lucas S."/>
            <person name="Copeland A."/>
            <person name="Lapidus A."/>
            <person name="Glavina del Rio T."/>
            <person name="Tice H."/>
            <person name="Bruce D."/>
            <person name="Goodwin L."/>
            <person name="Pitluck S."/>
            <person name="Chertkov O."/>
            <person name="Brettin T."/>
            <person name="Detter J.C."/>
            <person name="Han C."/>
            <person name="Schmutz J."/>
            <person name="Larimer F."/>
            <person name="Land M."/>
            <person name="Hauser L."/>
            <person name="Kyrpides N."/>
            <person name="Ovchinnikova G."/>
            <person name="Noll K."/>
        </authorList>
    </citation>
    <scope>NUCLEOTIDE SEQUENCE [LARGE SCALE GENOMIC DNA]</scope>
    <source>
        <strain evidence="2">ATCC BAA-1733 / DSM 21960 / TBF 19.5.1</strain>
    </source>
</reference>
<organism evidence="1 2">
    <name type="scientific">Kosmotoga olearia (strain ATCC BAA-1733 / DSM 21960 / TBF 19.5.1)</name>
    <dbReference type="NCBI Taxonomy" id="521045"/>
    <lineage>
        <taxon>Bacteria</taxon>
        <taxon>Thermotogati</taxon>
        <taxon>Thermotogota</taxon>
        <taxon>Thermotogae</taxon>
        <taxon>Kosmotogales</taxon>
        <taxon>Kosmotogaceae</taxon>
        <taxon>Kosmotoga</taxon>
    </lineage>
</organism>
<sequence length="314" mass="36158">MNTLAITIIIIFTSTFIAGYVKSKIKDRCLKDFNKFPIIVLLKNGKTIWGKMELESTGIILNYPRPHENPMHKEKAFILYKPEYATLFGVFRPISDLDETEKKARELKSLVFKSGLLVRIRRGIRNFFAAVRDAVLETFSVFLGRVAPKSSVLSSNQKYVKKMGESFVDYIGNSYDPLLEKLIGKKIVYEVFRDDQWNEYIGILRNYTKDFLEIISTKFPMELTFTLPVPGSKTEHLSIVISNDGEFVEILNARSNPISVLFEDKTHKINPSDFIKFEKTKLNGSIKLLLEEEMDVIFPRSEAIVRHIVAEEKE</sequence>
<accession>C5CHN9</accession>
<dbReference type="KEGG" id="kol:Kole_2037"/>
<dbReference type="Proteomes" id="UP000002382">
    <property type="component" value="Chromosome"/>
</dbReference>
<reference evidence="1 2" key="2">
    <citation type="journal article" date="2011" name="J. Bacteriol.">
        <title>Genome Sequence of Kosmotoga olearia Strain TBF 19.5.1, a Thermophilic Bacterium with a Wide Growth Temperature Range, Isolated from the Troll B Oil Platform in the North Sea.</title>
        <authorList>
            <person name="Swithers K.S."/>
            <person name="Dipippo J.L."/>
            <person name="Bruce D.C."/>
            <person name="Detter C."/>
            <person name="Tapia R."/>
            <person name="Han S."/>
            <person name="Goodwin L.A."/>
            <person name="Han J."/>
            <person name="Woyke T."/>
            <person name="Pitluck S."/>
            <person name="Pennacchio L."/>
            <person name="Nolan M."/>
            <person name="Mikhailova N."/>
            <person name="Land M.L."/>
            <person name="Nesbo C.L."/>
            <person name="Gogarten J.P."/>
            <person name="Noll K.M."/>
        </authorList>
    </citation>
    <scope>NUCLEOTIDE SEQUENCE [LARGE SCALE GENOMIC DNA]</scope>
    <source>
        <strain evidence="2">ATCC BAA-1733 / DSM 21960 / TBF 19.5.1</strain>
    </source>
</reference>
<evidence type="ECO:0000313" key="2">
    <source>
        <dbReference type="Proteomes" id="UP000002382"/>
    </source>
</evidence>
<evidence type="ECO:0000313" key="1">
    <source>
        <dbReference type="EMBL" id="ACR80715.1"/>
    </source>
</evidence>
<dbReference type="OrthoDB" id="43943at2"/>
<proteinExistence type="predicted"/>